<keyword evidence="2" id="KW-0067">ATP-binding</keyword>
<organism evidence="2 3">
    <name type="scientific">Halobacillus salinarum</name>
    <dbReference type="NCBI Taxonomy" id="2932257"/>
    <lineage>
        <taxon>Bacteria</taxon>
        <taxon>Bacillati</taxon>
        <taxon>Bacillota</taxon>
        <taxon>Bacilli</taxon>
        <taxon>Bacillales</taxon>
        <taxon>Bacillaceae</taxon>
        <taxon>Halobacillus</taxon>
    </lineage>
</organism>
<dbReference type="InterPro" id="IPR041664">
    <property type="entry name" value="AAA_16"/>
</dbReference>
<evidence type="ECO:0000313" key="3">
    <source>
        <dbReference type="Proteomes" id="UP000831787"/>
    </source>
</evidence>
<name>A0ABY4EKM7_9BACI</name>
<dbReference type="EMBL" id="CP095073">
    <property type="protein sequence ID" value="UOQ45025.1"/>
    <property type="molecule type" value="Genomic_DNA"/>
</dbReference>
<reference evidence="2 3" key="1">
    <citation type="submission" date="2022-04" db="EMBL/GenBank/DDBJ databases">
        <title>Halobacillus sp. isolated from saltern.</title>
        <authorList>
            <person name="Won M."/>
            <person name="Lee C.-M."/>
            <person name="Woen H.-Y."/>
            <person name="Kwon S.-W."/>
        </authorList>
    </citation>
    <scope>NUCLEOTIDE SEQUENCE [LARGE SCALE GENOMIC DNA]</scope>
    <source>
        <strain evidence="2 3">SSBR10-3</strain>
    </source>
</reference>
<evidence type="ECO:0000259" key="1">
    <source>
        <dbReference type="Pfam" id="PF13191"/>
    </source>
</evidence>
<dbReference type="GO" id="GO:0005524">
    <property type="term" value="F:ATP binding"/>
    <property type="evidence" value="ECO:0007669"/>
    <property type="project" value="UniProtKB-KW"/>
</dbReference>
<feature type="domain" description="Orc1-like AAA ATPase" evidence="1">
    <location>
        <begin position="24"/>
        <end position="166"/>
    </location>
</feature>
<dbReference type="SUPFAM" id="SSF52540">
    <property type="entry name" value="P-loop containing nucleoside triphosphate hydrolases"/>
    <property type="match status" value="1"/>
</dbReference>
<keyword evidence="3" id="KW-1185">Reference proteome</keyword>
<protein>
    <submittedName>
        <fullName evidence="2">ATP-binding protein</fullName>
    </submittedName>
</protein>
<keyword evidence="2" id="KW-0547">Nucleotide-binding</keyword>
<dbReference type="InterPro" id="IPR027417">
    <property type="entry name" value="P-loop_NTPase"/>
</dbReference>
<evidence type="ECO:0000313" key="2">
    <source>
        <dbReference type="EMBL" id="UOQ45025.1"/>
    </source>
</evidence>
<gene>
    <name evidence="2" type="ORF">MUN89_03470</name>
</gene>
<dbReference type="Proteomes" id="UP000831787">
    <property type="component" value="Chromosome"/>
</dbReference>
<proteinExistence type="predicted"/>
<dbReference type="Pfam" id="PF13191">
    <property type="entry name" value="AAA_16"/>
    <property type="match status" value="1"/>
</dbReference>
<sequence>MWLTDSAGKPAMEGKSATLGGDAFIGRKNELRVFEDLLRKSRHNKHLLHIYGEAGIGKTSLLQAFQKITEPMDKMVYFNLDSDDLIHSPSCLAEQMIHLISTKLHIRPPHAAKSLGLDDCVHIIKNAAKIYQIVIAIDHFEKFGSLGQQLREGFIEQLPSNTLVVIAGRHPLADGWVDSSTLHASITQLQLTGFNYDESCTYLQEAGVEGQKAFKNIWHYTDGHPLALSFFRISHYEDAYTRAYPPTLEERLSYLIKTWLEGISDPDWRLLIETASVVRHFNQSLISNVLKERVSATAIAELTSLPFVKKTNHGWTIHELVRSKIILLLKEGAPQNYHLLRRQSAYHFLHKMSANELTDRNLAEFLYHVGEEITRSSLFTSTADSNKYLDPIGKHNLEELEEYVQKKQPFMENILELSNTEEDFSPSGFLNPGWNNERRPSFQFVKNEHGQNLGLSIVVPINRETIQHLKSAPASRGYFKDLSMMDEKEYSVSQDSQSGWYIRMLSSSRHEDAETGYFLLYHLFPLLLTGGRMLISTPNSAFQDLIKFFGYKEVEGASFQEEDGISSPTYLLDVRGPRLVPYLNQLADRAYSKNHVPNR</sequence>
<dbReference type="RefSeq" id="WP_244711440.1">
    <property type="nucleotide sequence ID" value="NZ_CP095073.1"/>
</dbReference>
<dbReference type="Gene3D" id="3.40.50.300">
    <property type="entry name" value="P-loop containing nucleotide triphosphate hydrolases"/>
    <property type="match status" value="1"/>
</dbReference>
<accession>A0ABY4EKM7</accession>